<dbReference type="RefSeq" id="WP_229700817.1">
    <property type="nucleotide sequence ID" value="NZ_BMMV01000006.1"/>
</dbReference>
<dbReference type="Gene3D" id="3.40.630.30">
    <property type="match status" value="1"/>
</dbReference>
<comment type="caution">
    <text evidence="2">The sequence shown here is derived from an EMBL/GenBank/DDBJ whole genome shotgun (WGS) entry which is preliminary data.</text>
</comment>
<protein>
    <recommendedName>
        <fullName evidence="1">N-acetyltransferase domain-containing protein</fullName>
    </recommendedName>
</protein>
<dbReference type="Pfam" id="PF00583">
    <property type="entry name" value="Acetyltransf_1"/>
    <property type="match status" value="1"/>
</dbReference>
<evidence type="ECO:0000313" key="2">
    <source>
        <dbReference type="EMBL" id="GGJ91937.1"/>
    </source>
</evidence>
<proteinExistence type="predicted"/>
<organism evidence="2 3">
    <name type="scientific">Streptomyces camponoticapitis</name>
    <dbReference type="NCBI Taxonomy" id="1616125"/>
    <lineage>
        <taxon>Bacteria</taxon>
        <taxon>Bacillati</taxon>
        <taxon>Actinomycetota</taxon>
        <taxon>Actinomycetes</taxon>
        <taxon>Kitasatosporales</taxon>
        <taxon>Streptomycetaceae</taxon>
        <taxon>Streptomyces</taxon>
    </lineage>
</organism>
<feature type="domain" description="N-acetyltransferase" evidence="1">
    <location>
        <begin position="22"/>
        <end position="171"/>
    </location>
</feature>
<dbReference type="Proteomes" id="UP000660265">
    <property type="component" value="Unassembled WGS sequence"/>
</dbReference>
<dbReference type="CDD" id="cd04301">
    <property type="entry name" value="NAT_SF"/>
    <property type="match status" value="1"/>
</dbReference>
<name>A0ABQ2E348_9ACTN</name>
<reference evidence="3" key="1">
    <citation type="journal article" date="2019" name="Int. J. Syst. Evol. Microbiol.">
        <title>The Global Catalogue of Microorganisms (GCM) 10K type strain sequencing project: providing services to taxonomists for standard genome sequencing and annotation.</title>
        <authorList>
            <consortium name="The Broad Institute Genomics Platform"/>
            <consortium name="The Broad Institute Genome Sequencing Center for Infectious Disease"/>
            <person name="Wu L."/>
            <person name="Ma J."/>
        </authorList>
    </citation>
    <scope>NUCLEOTIDE SEQUENCE [LARGE SCALE GENOMIC DNA]</scope>
    <source>
        <strain evidence="3">CGMCC 4.7275</strain>
    </source>
</reference>
<dbReference type="SUPFAM" id="SSF55729">
    <property type="entry name" value="Acyl-CoA N-acyltransferases (Nat)"/>
    <property type="match status" value="1"/>
</dbReference>
<accession>A0ABQ2E348</accession>
<evidence type="ECO:0000313" key="3">
    <source>
        <dbReference type="Proteomes" id="UP000660265"/>
    </source>
</evidence>
<sequence length="177" mass="18033">MITATPPAPLPHAPYAPLAPAPPVRSARPEDAAALAELSQPFVRSGALRERPASLYATHAADFLVTQGRPGGPLDGCAGLRVHPAGLGEGGRGAVGVLYNFCVAGQRQGHGVGGALLRAVLAVARARSLGALYTATTGGGGLFLRYGFAPTTALLAPASWAESLDPRRDARILAKVL</sequence>
<dbReference type="InterPro" id="IPR000182">
    <property type="entry name" value="GNAT_dom"/>
</dbReference>
<dbReference type="InterPro" id="IPR016181">
    <property type="entry name" value="Acyl_CoA_acyltransferase"/>
</dbReference>
<gene>
    <name evidence="2" type="ORF">GCM10011583_24280</name>
</gene>
<evidence type="ECO:0000259" key="1">
    <source>
        <dbReference type="PROSITE" id="PS51186"/>
    </source>
</evidence>
<keyword evidence="3" id="KW-1185">Reference proteome</keyword>
<dbReference type="PROSITE" id="PS51186">
    <property type="entry name" value="GNAT"/>
    <property type="match status" value="1"/>
</dbReference>
<dbReference type="EMBL" id="BMMV01000006">
    <property type="protein sequence ID" value="GGJ91937.1"/>
    <property type="molecule type" value="Genomic_DNA"/>
</dbReference>